<evidence type="ECO:0000259" key="5">
    <source>
        <dbReference type="PROSITE" id="PS50404"/>
    </source>
</evidence>
<dbReference type="SFLD" id="SFLDS00019">
    <property type="entry name" value="Glutathione_Transferase_(cytos"/>
    <property type="match status" value="1"/>
</dbReference>
<dbReference type="Pfam" id="PF02798">
    <property type="entry name" value="GST_N"/>
    <property type="match status" value="1"/>
</dbReference>
<dbReference type="Gene3D" id="3.40.30.10">
    <property type="entry name" value="Glutaredoxin"/>
    <property type="match status" value="1"/>
</dbReference>
<proteinExistence type="inferred from homology"/>
<dbReference type="Proteomes" id="UP001221142">
    <property type="component" value="Unassembled WGS sequence"/>
</dbReference>
<dbReference type="InterPro" id="IPR036249">
    <property type="entry name" value="Thioredoxin-like_sf"/>
</dbReference>
<dbReference type="InterPro" id="IPR040079">
    <property type="entry name" value="Glutathione_S-Trfase"/>
</dbReference>
<feature type="domain" description="GST C-terminal" evidence="6">
    <location>
        <begin position="94"/>
        <end position="225"/>
    </location>
</feature>
<dbReference type="PROSITE" id="PS50404">
    <property type="entry name" value="GST_NTER"/>
    <property type="match status" value="1"/>
</dbReference>
<comment type="catalytic activity">
    <reaction evidence="3">
        <text>RX + glutathione = an S-substituted glutathione + a halide anion + H(+)</text>
        <dbReference type="Rhea" id="RHEA:16437"/>
        <dbReference type="ChEBI" id="CHEBI:15378"/>
        <dbReference type="ChEBI" id="CHEBI:16042"/>
        <dbReference type="ChEBI" id="CHEBI:17792"/>
        <dbReference type="ChEBI" id="CHEBI:57925"/>
        <dbReference type="ChEBI" id="CHEBI:90779"/>
        <dbReference type="EC" id="2.5.1.18"/>
    </reaction>
</comment>
<evidence type="ECO:0000256" key="3">
    <source>
        <dbReference type="ARBA" id="ARBA00047960"/>
    </source>
</evidence>
<reference evidence="7" key="1">
    <citation type="submission" date="2023-03" db="EMBL/GenBank/DDBJ databases">
        <title>Massive genome expansion in bonnet fungi (Mycena s.s.) driven by repeated elements and novel gene families across ecological guilds.</title>
        <authorList>
            <consortium name="Lawrence Berkeley National Laboratory"/>
            <person name="Harder C.B."/>
            <person name="Miyauchi S."/>
            <person name="Viragh M."/>
            <person name="Kuo A."/>
            <person name="Thoen E."/>
            <person name="Andreopoulos B."/>
            <person name="Lu D."/>
            <person name="Skrede I."/>
            <person name="Drula E."/>
            <person name="Henrissat B."/>
            <person name="Morin E."/>
            <person name="Kohler A."/>
            <person name="Barry K."/>
            <person name="LaButti K."/>
            <person name="Morin E."/>
            <person name="Salamov A."/>
            <person name="Lipzen A."/>
            <person name="Mereny Z."/>
            <person name="Hegedus B."/>
            <person name="Baldrian P."/>
            <person name="Stursova M."/>
            <person name="Weitz H."/>
            <person name="Taylor A."/>
            <person name="Grigoriev I.V."/>
            <person name="Nagy L.G."/>
            <person name="Martin F."/>
            <person name="Kauserud H."/>
        </authorList>
    </citation>
    <scope>NUCLEOTIDE SEQUENCE</scope>
    <source>
        <strain evidence="7">9284</strain>
    </source>
</reference>
<evidence type="ECO:0000259" key="6">
    <source>
        <dbReference type="PROSITE" id="PS50405"/>
    </source>
</evidence>
<dbReference type="GO" id="GO:0006749">
    <property type="term" value="P:glutathione metabolic process"/>
    <property type="evidence" value="ECO:0007669"/>
    <property type="project" value="TreeGrafter"/>
</dbReference>
<sequence length="232" mass="26096">MVLKVYGPDFTAGGTGIVVMTLFELRVPFELVYVDMYAGEHKHPEHLARQPFGMVPAIDDDGFILFESRAICRYLVERYLTHAGGHLCPPPETDLQARAKFEQAASMEYGYFEPHARVVYRQAIIQPLLGLLPDEEVVSAALEKLAITLNVYDGILAQRRFLCGEEFSLVDLFHVAFGAPLAAAGCDYMTCTPRWPNVARWWKEITERPSFVTLGEGLKRAAKLSRRESLES</sequence>
<dbReference type="GO" id="GO:0043295">
    <property type="term" value="F:glutathione binding"/>
    <property type="evidence" value="ECO:0007669"/>
    <property type="project" value="TreeGrafter"/>
</dbReference>
<evidence type="ECO:0000256" key="2">
    <source>
        <dbReference type="ARBA" id="ARBA00022679"/>
    </source>
</evidence>
<dbReference type="EMBL" id="JARKIF010000021">
    <property type="protein sequence ID" value="KAJ7617162.1"/>
    <property type="molecule type" value="Genomic_DNA"/>
</dbReference>
<evidence type="ECO:0000256" key="4">
    <source>
        <dbReference type="RuleBase" id="RU003494"/>
    </source>
</evidence>
<keyword evidence="2" id="KW-0808">Transferase</keyword>
<dbReference type="FunFam" id="3.40.30.10:FF:000016">
    <property type="entry name" value="Glutathione S-transferase F2"/>
    <property type="match status" value="1"/>
</dbReference>
<dbReference type="InterPro" id="IPR036282">
    <property type="entry name" value="Glutathione-S-Trfase_C_sf"/>
</dbReference>
<name>A0AAD7BCB1_9AGAR</name>
<comment type="similarity">
    <text evidence="4">Belongs to the GST superfamily.</text>
</comment>
<evidence type="ECO:0000256" key="1">
    <source>
        <dbReference type="ARBA" id="ARBA00012452"/>
    </source>
</evidence>
<evidence type="ECO:0000313" key="8">
    <source>
        <dbReference type="Proteomes" id="UP001221142"/>
    </source>
</evidence>
<comment type="caution">
    <text evidence="7">The sequence shown here is derived from an EMBL/GenBank/DDBJ whole genome shotgun (WGS) entry which is preliminary data.</text>
</comment>
<evidence type="ECO:0000313" key="7">
    <source>
        <dbReference type="EMBL" id="KAJ7617162.1"/>
    </source>
</evidence>
<keyword evidence="8" id="KW-1185">Reference proteome</keyword>
<dbReference type="GO" id="GO:0005737">
    <property type="term" value="C:cytoplasm"/>
    <property type="evidence" value="ECO:0007669"/>
    <property type="project" value="TreeGrafter"/>
</dbReference>
<dbReference type="SUPFAM" id="SSF52833">
    <property type="entry name" value="Thioredoxin-like"/>
    <property type="match status" value="1"/>
</dbReference>
<gene>
    <name evidence="7" type="ORF">FB45DRAFT_1104339</name>
</gene>
<dbReference type="InterPro" id="IPR004045">
    <property type="entry name" value="Glutathione_S-Trfase_N"/>
</dbReference>
<dbReference type="EC" id="2.5.1.18" evidence="1"/>
<dbReference type="InterPro" id="IPR004046">
    <property type="entry name" value="GST_C"/>
</dbReference>
<dbReference type="Pfam" id="PF00043">
    <property type="entry name" value="GST_C"/>
    <property type="match status" value="1"/>
</dbReference>
<feature type="domain" description="GST N-terminal" evidence="5">
    <location>
        <begin position="2"/>
        <end position="83"/>
    </location>
</feature>
<protein>
    <recommendedName>
        <fullName evidence="1">glutathione transferase</fullName>
        <ecNumber evidence="1">2.5.1.18</ecNumber>
    </recommendedName>
</protein>
<dbReference type="PANTHER" id="PTHR43900">
    <property type="entry name" value="GLUTATHIONE S-TRANSFERASE RHO"/>
    <property type="match status" value="1"/>
</dbReference>
<dbReference type="AlphaFoldDB" id="A0AAD7BCB1"/>
<dbReference type="SFLD" id="SFLDG00358">
    <property type="entry name" value="Main_(cytGST)"/>
    <property type="match status" value="1"/>
</dbReference>
<organism evidence="7 8">
    <name type="scientific">Roridomyces roridus</name>
    <dbReference type="NCBI Taxonomy" id="1738132"/>
    <lineage>
        <taxon>Eukaryota</taxon>
        <taxon>Fungi</taxon>
        <taxon>Dikarya</taxon>
        <taxon>Basidiomycota</taxon>
        <taxon>Agaricomycotina</taxon>
        <taxon>Agaricomycetes</taxon>
        <taxon>Agaricomycetidae</taxon>
        <taxon>Agaricales</taxon>
        <taxon>Marasmiineae</taxon>
        <taxon>Mycenaceae</taxon>
        <taxon>Roridomyces</taxon>
    </lineage>
</organism>
<dbReference type="SUPFAM" id="SSF47616">
    <property type="entry name" value="GST C-terminal domain-like"/>
    <property type="match status" value="1"/>
</dbReference>
<accession>A0AAD7BCB1</accession>
<dbReference type="Gene3D" id="1.20.1050.10">
    <property type="match status" value="1"/>
</dbReference>
<dbReference type="PROSITE" id="PS50405">
    <property type="entry name" value="GST_CTER"/>
    <property type="match status" value="1"/>
</dbReference>
<dbReference type="InterPro" id="IPR010987">
    <property type="entry name" value="Glutathione-S-Trfase_C-like"/>
</dbReference>
<dbReference type="GO" id="GO:0004364">
    <property type="term" value="F:glutathione transferase activity"/>
    <property type="evidence" value="ECO:0007669"/>
    <property type="project" value="UniProtKB-EC"/>
</dbReference>
<dbReference type="PANTHER" id="PTHR43900:SF3">
    <property type="entry name" value="GLUTATHIONE S-TRANSFERASE RHO"/>
    <property type="match status" value="1"/>
</dbReference>